<feature type="domain" description="Glycosyltransferase RgtA/B/C/D-like" evidence="9">
    <location>
        <begin position="67"/>
        <end position="222"/>
    </location>
</feature>
<dbReference type="Proteomes" id="UP000034176">
    <property type="component" value="Unassembled WGS sequence"/>
</dbReference>
<dbReference type="EMBL" id="LBPN01000001">
    <property type="protein sequence ID" value="KKP60017.1"/>
    <property type="molecule type" value="Genomic_DNA"/>
</dbReference>
<evidence type="ECO:0000256" key="1">
    <source>
        <dbReference type="ARBA" id="ARBA00004651"/>
    </source>
</evidence>
<organism evidence="10 11">
    <name type="scientific">Candidatus Gottesmanbacteria bacterium GW2011_GWA1_34_13</name>
    <dbReference type="NCBI Taxonomy" id="1618434"/>
    <lineage>
        <taxon>Bacteria</taxon>
        <taxon>Candidatus Gottesmaniibacteriota</taxon>
    </lineage>
</organism>
<gene>
    <name evidence="10" type="ORF">UR52_C0001G0097</name>
</gene>
<proteinExistence type="predicted"/>
<evidence type="ECO:0000256" key="2">
    <source>
        <dbReference type="ARBA" id="ARBA00022475"/>
    </source>
</evidence>
<accession>A0A0G0DXZ3</accession>
<name>A0A0G0DXZ3_9BACT</name>
<keyword evidence="3" id="KW-0328">Glycosyltransferase</keyword>
<protein>
    <recommendedName>
        <fullName evidence="9">Glycosyltransferase RgtA/B/C/D-like domain-containing protein</fullName>
    </recommendedName>
</protein>
<feature type="transmembrane region" description="Helical" evidence="8">
    <location>
        <begin position="331"/>
        <end position="348"/>
    </location>
</feature>
<keyword evidence="5 8" id="KW-0812">Transmembrane</keyword>
<dbReference type="PANTHER" id="PTHR33908">
    <property type="entry name" value="MANNOSYLTRANSFERASE YKCB-RELATED"/>
    <property type="match status" value="1"/>
</dbReference>
<keyword evidence="2" id="KW-1003">Cell membrane</keyword>
<evidence type="ECO:0000313" key="10">
    <source>
        <dbReference type="EMBL" id="KKP60017.1"/>
    </source>
</evidence>
<evidence type="ECO:0000259" key="9">
    <source>
        <dbReference type="Pfam" id="PF13231"/>
    </source>
</evidence>
<keyword evidence="4" id="KW-0808">Transferase</keyword>
<feature type="transmembrane region" description="Helical" evidence="8">
    <location>
        <begin position="114"/>
        <end position="131"/>
    </location>
</feature>
<feature type="transmembrane region" description="Helical" evidence="8">
    <location>
        <begin position="66"/>
        <end position="84"/>
    </location>
</feature>
<dbReference type="InterPro" id="IPR050297">
    <property type="entry name" value="LipidA_mod_glycosyltrf_83"/>
</dbReference>
<evidence type="ECO:0000256" key="7">
    <source>
        <dbReference type="ARBA" id="ARBA00023136"/>
    </source>
</evidence>
<sequence>MFKNKLILVCIFIVAIFLRLYQLGVNPPSLDWDEASLGYNAYSILKTGRDEFGRPWPISIRSFEDYKPAVYVYLTIPAVAILGLNEFAVRLPSAICGILTVVIAYFLIKELVSNKIAIIGTFLLAISPWHLQFSRIAFEANAALLFVSLGILFYLKGLKSGKWLILSSILFVTSFYTYHSPRLIVPLLLLGWSIYFRKKLLVQKKYMVIGLMIGFLLLVPFIKEAFGEGGARLRSVTVITAEDNLKDSISKIEFDKNNQDYLGALLHNRRMIYTLAIIKGYLDHFNLDFLFLNGDGSLRHHAVDMGALYLWEAPFVLWGMLRLIRNKNLTVWWWFLIAPVASAITSGTPHAVRALFYLPIYQIFTAVGINEVMNRLKNYQIIKIGLFFLIGLNIFYYLNMYYKNSPIEAAKDWQYGYKQAVQTLALYDNNVDQVIMTYAYDQPHIYVMFYQKIDPFWYQQQYKGEDIKRAERNFGKYVFRIIDWDKDKNLKNALLVGTPGEIPAGTQGIIKEVKYPDGSVAFRIVKQ</sequence>
<dbReference type="AlphaFoldDB" id="A0A0G0DXZ3"/>
<dbReference type="GO" id="GO:0016763">
    <property type="term" value="F:pentosyltransferase activity"/>
    <property type="evidence" value="ECO:0007669"/>
    <property type="project" value="TreeGrafter"/>
</dbReference>
<dbReference type="STRING" id="1618434.UR52_C0001G0097"/>
<feature type="transmembrane region" description="Helical" evidence="8">
    <location>
        <begin position="206"/>
        <end position="222"/>
    </location>
</feature>
<feature type="transmembrane region" description="Helical" evidence="8">
    <location>
        <begin position="384"/>
        <end position="402"/>
    </location>
</feature>
<comment type="caution">
    <text evidence="10">The sequence shown here is derived from an EMBL/GenBank/DDBJ whole genome shotgun (WGS) entry which is preliminary data.</text>
</comment>
<evidence type="ECO:0000256" key="3">
    <source>
        <dbReference type="ARBA" id="ARBA00022676"/>
    </source>
</evidence>
<keyword evidence="7 8" id="KW-0472">Membrane</keyword>
<evidence type="ECO:0000256" key="8">
    <source>
        <dbReference type="SAM" id="Phobius"/>
    </source>
</evidence>
<evidence type="ECO:0000256" key="5">
    <source>
        <dbReference type="ARBA" id="ARBA00022692"/>
    </source>
</evidence>
<evidence type="ECO:0000313" key="11">
    <source>
        <dbReference type="Proteomes" id="UP000034176"/>
    </source>
</evidence>
<keyword evidence="6 8" id="KW-1133">Transmembrane helix</keyword>
<dbReference type="GO" id="GO:0009103">
    <property type="term" value="P:lipopolysaccharide biosynthetic process"/>
    <property type="evidence" value="ECO:0007669"/>
    <property type="project" value="UniProtKB-ARBA"/>
</dbReference>
<dbReference type="GO" id="GO:0005886">
    <property type="term" value="C:plasma membrane"/>
    <property type="evidence" value="ECO:0007669"/>
    <property type="project" value="UniProtKB-SubCell"/>
</dbReference>
<evidence type="ECO:0000256" key="6">
    <source>
        <dbReference type="ARBA" id="ARBA00022989"/>
    </source>
</evidence>
<dbReference type="PANTHER" id="PTHR33908:SF3">
    <property type="entry name" value="UNDECAPRENYL PHOSPHATE-ALPHA-4-AMINO-4-DEOXY-L-ARABINOSE ARABINOSYL TRANSFERASE"/>
    <property type="match status" value="1"/>
</dbReference>
<dbReference type="GO" id="GO:0010041">
    <property type="term" value="P:response to iron(III) ion"/>
    <property type="evidence" value="ECO:0007669"/>
    <property type="project" value="TreeGrafter"/>
</dbReference>
<feature type="transmembrane region" description="Helical" evidence="8">
    <location>
        <begin position="138"/>
        <end position="155"/>
    </location>
</feature>
<evidence type="ECO:0000256" key="4">
    <source>
        <dbReference type="ARBA" id="ARBA00022679"/>
    </source>
</evidence>
<dbReference type="Pfam" id="PF13231">
    <property type="entry name" value="PMT_2"/>
    <property type="match status" value="1"/>
</dbReference>
<comment type="subcellular location">
    <subcellularLocation>
        <location evidence="1">Cell membrane</location>
        <topology evidence="1">Multi-pass membrane protein</topology>
    </subcellularLocation>
</comment>
<dbReference type="InterPro" id="IPR038731">
    <property type="entry name" value="RgtA/B/C-like"/>
</dbReference>
<reference evidence="10 11" key="1">
    <citation type="journal article" date="2015" name="Nature">
        <title>rRNA introns, odd ribosomes, and small enigmatic genomes across a large radiation of phyla.</title>
        <authorList>
            <person name="Brown C.T."/>
            <person name="Hug L.A."/>
            <person name="Thomas B.C."/>
            <person name="Sharon I."/>
            <person name="Castelle C.J."/>
            <person name="Singh A."/>
            <person name="Wilkins M.J."/>
            <person name="Williams K.H."/>
            <person name="Banfield J.F."/>
        </authorList>
    </citation>
    <scope>NUCLEOTIDE SEQUENCE [LARGE SCALE GENOMIC DNA]</scope>
</reference>